<evidence type="ECO:0000256" key="1">
    <source>
        <dbReference type="SAM" id="Phobius"/>
    </source>
</evidence>
<feature type="transmembrane region" description="Helical" evidence="1">
    <location>
        <begin position="248"/>
        <end position="268"/>
    </location>
</feature>
<feature type="transmembrane region" description="Helical" evidence="1">
    <location>
        <begin position="217"/>
        <end position="236"/>
    </location>
</feature>
<keyword evidence="1" id="KW-1133">Transmembrane helix</keyword>
<feature type="transmembrane region" description="Helical" evidence="1">
    <location>
        <begin position="96"/>
        <end position="114"/>
    </location>
</feature>
<feature type="transmembrane region" description="Helical" evidence="1">
    <location>
        <begin position="186"/>
        <end position="205"/>
    </location>
</feature>
<dbReference type="EMBL" id="QOIL01000016">
    <property type="protein sequence ID" value="RCG27262.1"/>
    <property type="molecule type" value="Genomic_DNA"/>
</dbReference>
<evidence type="ECO:0000313" key="3">
    <source>
        <dbReference type="Proteomes" id="UP000253094"/>
    </source>
</evidence>
<dbReference type="NCBIfam" id="NF038012">
    <property type="entry name" value="DMT_1"/>
    <property type="match status" value="1"/>
</dbReference>
<keyword evidence="1" id="KW-0472">Membrane</keyword>
<keyword evidence="1" id="KW-0812">Transmembrane</keyword>
<feature type="transmembrane region" description="Helical" evidence="1">
    <location>
        <begin position="43"/>
        <end position="68"/>
    </location>
</feature>
<protein>
    <recommendedName>
        <fullName evidence="4">DMT family transporter</fullName>
    </recommendedName>
</protein>
<gene>
    <name evidence="2" type="ORF">DQ384_26465</name>
</gene>
<dbReference type="PANTHER" id="PTHR40761">
    <property type="entry name" value="CONSERVED INTEGRAL MEMBRANE ALANINE VALINE AND LEUCINE RICH PROTEIN-RELATED"/>
    <property type="match status" value="1"/>
</dbReference>
<sequence>MMWLGVSIALVGALGYAGGAAIQQYEAVRGGATLKLVKRPRWWIGGAIGFVGAALHALALSFAPLVLIQPVSVTTLVFAVPLAAVLHGRRPHRAEVLGSVAVSVGLLGIMLLIPQSHTRPELSTPGALSFLGCVGVVVAACELFARRARGTAKALLSAIGAGVVTAAVSTFVRVVGGTFDGDLSHLFHWFTLAIPVLLVCAIVLLQRSYAVGHFSVAYAGVQVVDPVTSVLAGVILLGEPVPTDPGSIIPALVSAAVLIGGTITLGRLSPDLTCAPPIDAPVPVRTRAAAR</sequence>
<feature type="transmembrane region" description="Helical" evidence="1">
    <location>
        <begin position="154"/>
        <end position="174"/>
    </location>
</feature>
<feature type="transmembrane region" description="Helical" evidence="1">
    <location>
        <begin position="126"/>
        <end position="145"/>
    </location>
</feature>
<evidence type="ECO:0000313" key="2">
    <source>
        <dbReference type="EMBL" id="RCG27262.1"/>
    </source>
</evidence>
<organism evidence="2 3">
    <name type="scientific">Sphaerisporangium album</name>
    <dbReference type="NCBI Taxonomy" id="509200"/>
    <lineage>
        <taxon>Bacteria</taxon>
        <taxon>Bacillati</taxon>
        <taxon>Actinomycetota</taxon>
        <taxon>Actinomycetes</taxon>
        <taxon>Streptosporangiales</taxon>
        <taxon>Streptosporangiaceae</taxon>
        <taxon>Sphaerisporangium</taxon>
    </lineage>
</organism>
<dbReference type="AlphaFoldDB" id="A0A367FBL9"/>
<evidence type="ECO:0008006" key="4">
    <source>
        <dbReference type="Google" id="ProtNLM"/>
    </source>
</evidence>
<dbReference type="PANTHER" id="PTHR40761:SF1">
    <property type="entry name" value="CONSERVED INTEGRAL MEMBRANE ALANINE VALINE AND LEUCINE RICH PROTEIN-RELATED"/>
    <property type="match status" value="1"/>
</dbReference>
<keyword evidence="3" id="KW-1185">Reference proteome</keyword>
<proteinExistence type="predicted"/>
<comment type="caution">
    <text evidence="2">The sequence shown here is derived from an EMBL/GenBank/DDBJ whole genome shotgun (WGS) entry which is preliminary data.</text>
</comment>
<name>A0A367FBL9_9ACTN</name>
<accession>A0A367FBL9</accession>
<reference evidence="2 3" key="1">
    <citation type="submission" date="2018-06" db="EMBL/GenBank/DDBJ databases">
        <title>Sphaerisporangium craniellae sp. nov., isolated from a marine sponge in the South China Sea.</title>
        <authorList>
            <person name="Li L."/>
        </authorList>
    </citation>
    <scope>NUCLEOTIDE SEQUENCE [LARGE SCALE GENOMIC DNA]</scope>
    <source>
        <strain evidence="2 3">CCTCC AA 208026</strain>
    </source>
</reference>
<dbReference type="OrthoDB" id="4571836at2"/>
<dbReference type="Proteomes" id="UP000253094">
    <property type="component" value="Unassembled WGS sequence"/>
</dbReference>